<evidence type="ECO:0000313" key="11">
    <source>
        <dbReference type="EMBL" id="ABD06198.1"/>
    </source>
</evidence>
<feature type="domain" description="ABC transmembrane type-1" evidence="10">
    <location>
        <begin position="86"/>
        <end position="266"/>
    </location>
</feature>
<gene>
    <name evidence="11" type="ordered locus">RPB_1488</name>
</gene>
<dbReference type="Proteomes" id="UP000008809">
    <property type="component" value="Chromosome"/>
</dbReference>
<feature type="transmembrane region" description="Helical" evidence="9">
    <location>
        <begin position="152"/>
        <end position="171"/>
    </location>
</feature>
<dbReference type="AlphaFoldDB" id="Q2J012"/>
<feature type="transmembrane region" description="Helical" evidence="9">
    <location>
        <begin position="249"/>
        <end position="270"/>
    </location>
</feature>
<keyword evidence="6 9" id="KW-1133">Transmembrane helix</keyword>
<dbReference type="SUPFAM" id="SSF161098">
    <property type="entry name" value="MetI-like"/>
    <property type="match status" value="1"/>
</dbReference>
<dbReference type="EMBL" id="CP000250">
    <property type="protein sequence ID" value="ABD06198.1"/>
    <property type="molecule type" value="Genomic_DNA"/>
</dbReference>
<feature type="transmembrane region" description="Helical" evidence="9">
    <location>
        <begin position="31"/>
        <end position="53"/>
    </location>
</feature>
<evidence type="ECO:0000256" key="7">
    <source>
        <dbReference type="ARBA" id="ARBA00023136"/>
    </source>
</evidence>
<reference evidence="11 12" key="1">
    <citation type="submission" date="2006-01" db="EMBL/GenBank/DDBJ databases">
        <title>Complete sequence of Rhodopseudomonas palustris HaA2.</title>
        <authorList>
            <consortium name="US DOE Joint Genome Institute"/>
            <person name="Copeland A."/>
            <person name="Lucas S."/>
            <person name="Lapidus A."/>
            <person name="Barry K."/>
            <person name="Detter J.C."/>
            <person name="Glavina T."/>
            <person name="Hammon N."/>
            <person name="Israni S."/>
            <person name="Pitluck S."/>
            <person name="Chain P."/>
            <person name="Malfatti S."/>
            <person name="Shin M."/>
            <person name="Vergez L."/>
            <person name="Schmutz J."/>
            <person name="Larimer F."/>
            <person name="Land M."/>
            <person name="Hauser L."/>
            <person name="Pelletier D.A."/>
            <person name="Kyrpides N."/>
            <person name="Anderson I."/>
            <person name="Oda Y."/>
            <person name="Harwood C.S."/>
            <person name="Richardson P."/>
        </authorList>
    </citation>
    <scope>NUCLEOTIDE SEQUENCE [LARGE SCALE GENOMIC DNA]</scope>
    <source>
        <strain evidence="11 12">HaA2</strain>
    </source>
</reference>
<evidence type="ECO:0000259" key="10">
    <source>
        <dbReference type="PROSITE" id="PS50928"/>
    </source>
</evidence>
<dbReference type="Pfam" id="PF00528">
    <property type="entry name" value="BPD_transp_1"/>
    <property type="match status" value="1"/>
</dbReference>
<accession>Q2J012</accession>
<dbReference type="Gene3D" id="1.10.3720.10">
    <property type="entry name" value="MetI-like"/>
    <property type="match status" value="1"/>
</dbReference>
<evidence type="ECO:0000256" key="3">
    <source>
        <dbReference type="ARBA" id="ARBA00022448"/>
    </source>
</evidence>
<dbReference type="PANTHER" id="PTHR30151">
    <property type="entry name" value="ALKANE SULFONATE ABC TRANSPORTER-RELATED, MEMBRANE SUBUNIT"/>
    <property type="match status" value="1"/>
</dbReference>
<dbReference type="CDD" id="cd06261">
    <property type="entry name" value="TM_PBP2"/>
    <property type="match status" value="1"/>
</dbReference>
<evidence type="ECO:0000313" key="12">
    <source>
        <dbReference type="Proteomes" id="UP000008809"/>
    </source>
</evidence>
<dbReference type="GO" id="GO:0042918">
    <property type="term" value="P:alkanesulfonate transmembrane transport"/>
    <property type="evidence" value="ECO:0007669"/>
    <property type="project" value="UniProtKB-ARBA"/>
</dbReference>
<feature type="transmembrane region" description="Helical" evidence="9">
    <location>
        <begin position="90"/>
        <end position="113"/>
    </location>
</feature>
<organism evidence="11 12">
    <name type="scientific">Rhodopseudomonas palustris (strain HaA2)</name>
    <dbReference type="NCBI Taxonomy" id="316058"/>
    <lineage>
        <taxon>Bacteria</taxon>
        <taxon>Pseudomonadati</taxon>
        <taxon>Pseudomonadota</taxon>
        <taxon>Alphaproteobacteria</taxon>
        <taxon>Hyphomicrobiales</taxon>
        <taxon>Nitrobacteraceae</taxon>
        <taxon>Rhodopseudomonas</taxon>
    </lineage>
</organism>
<dbReference type="RefSeq" id="WP_011440386.1">
    <property type="nucleotide sequence ID" value="NC_007778.1"/>
</dbReference>
<keyword evidence="12" id="KW-1185">Reference proteome</keyword>
<feature type="transmembrane region" description="Helical" evidence="9">
    <location>
        <begin position="217"/>
        <end position="237"/>
    </location>
</feature>
<keyword evidence="4" id="KW-1003">Cell membrane</keyword>
<dbReference type="InterPro" id="IPR000515">
    <property type="entry name" value="MetI-like"/>
</dbReference>
<comment type="similarity">
    <text evidence="2 9">Belongs to the binding-protein-dependent transport system permease family.</text>
</comment>
<evidence type="ECO:0000256" key="4">
    <source>
        <dbReference type="ARBA" id="ARBA00022475"/>
    </source>
</evidence>
<dbReference type="GO" id="GO:0010438">
    <property type="term" value="P:cellular response to sulfur starvation"/>
    <property type="evidence" value="ECO:0007669"/>
    <property type="project" value="TreeGrafter"/>
</dbReference>
<dbReference type="PANTHER" id="PTHR30151:SF25">
    <property type="entry name" value="TAURINE TRANSPORT SYSTEM PERMEASE PROTEIN TAUC"/>
    <property type="match status" value="1"/>
</dbReference>
<evidence type="ECO:0000256" key="2">
    <source>
        <dbReference type="ARBA" id="ARBA00009306"/>
    </source>
</evidence>
<dbReference type="OrthoDB" id="9799271at2"/>
<keyword evidence="3 9" id="KW-0813">Transport</keyword>
<evidence type="ECO:0000256" key="8">
    <source>
        <dbReference type="ARBA" id="ARBA00056719"/>
    </source>
</evidence>
<dbReference type="GO" id="GO:0005886">
    <property type="term" value="C:plasma membrane"/>
    <property type="evidence" value="ECO:0007669"/>
    <property type="project" value="UniProtKB-SubCell"/>
</dbReference>
<evidence type="ECO:0000256" key="9">
    <source>
        <dbReference type="RuleBase" id="RU363032"/>
    </source>
</evidence>
<dbReference type="KEGG" id="rpb:RPB_1488"/>
<protein>
    <submittedName>
        <fullName evidence="11">Binding-protein-dependent transport systems inner membrane component</fullName>
    </submittedName>
</protein>
<dbReference type="STRING" id="316058.RPB_1488"/>
<dbReference type="FunFam" id="1.10.3720.10:FF:000003">
    <property type="entry name" value="Aliphatic sulfonate ABC transporter permease"/>
    <property type="match status" value="1"/>
</dbReference>
<keyword evidence="5 9" id="KW-0812">Transmembrane</keyword>
<proteinExistence type="inferred from homology"/>
<comment type="function">
    <text evidence="8">Probably part of an ABC transporter complex. Probably responsible for the translocation of the substrate across the membrane.</text>
</comment>
<feature type="transmembrane region" description="Helical" evidence="9">
    <location>
        <begin position="125"/>
        <end position="146"/>
    </location>
</feature>
<evidence type="ECO:0000256" key="6">
    <source>
        <dbReference type="ARBA" id="ARBA00022989"/>
    </source>
</evidence>
<evidence type="ECO:0000256" key="1">
    <source>
        <dbReference type="ARBA" id="ARBA00004651"/>
    </source>
</evidence>
<evidence type="ECO:0000256" key="5">
    <source>
        <dbReference type="ARBA" id="ARBA00022692"/>
    </source>
</evidence>
<keyword evidence="7 9" id="KW-0472">Membrane</keyword>
<name>Q2J012_RHOP2</name>
<dbReference type="InterPro" id="IPR035906">
    <property type="entry name" value="MetI-like_sf"/>
</dbReference>
<comment type="subcellular location">
    <subcellularLocation>
        <location evidence="1 9">Cell membrane</location>
        <topology evidence="1 9">Multi-pass membrane protein</topology>
    </subcellularLocation>
</comment>
<dbReference type="PROSITE" id="PS50928">
    <property type="entry name" value="ABC_TM1"/>
    <property type="match status" value="1"/>
</dbReference>
<sequence>MSADSGLIAAPAEPARDSGLRLRWPRPSRSFLLSSLSVATLLATWVVVTHAGWANELFLPKPEAVWNAFVKTMTKGYQGSTLLEHVGTSLYRILVAFALACLVGIPLGVLMGASRDARALLNPMIEFYRPLPPLGLYTLLVMWLGIGETSKLSLLFLAGLPGIVISTIQAVTTIDRIYIRAAQSLGASRRDLLFEVYLPAAGPMILAGMRISLGFTYTVLVAAEIVAASAGLGWMIWDAAKFLMSDIVIMGLIVLGLTGVALDFAMRLVGRVLMPWTNRS</sequence>
<dbReference type="HOGENOM" id="CLU_046113_1_0_5"/>
<dbReference type="eggNOG" id="COG0600">
    <property type="taxonomic scope" value="Bacteria"/>
</dbReference>